<organism evidence="2">
    <name type="scientific">Tanacetum cinerariifolium</name>
    <name type="common">Dalmatian daisy</name>
    <name type="synonym">Chrysanthemum cinerariifolium</name>
    <dbReference type="NCBI Taxonomy" id="118510"/>
    <lineage>
        <taxon>Eukaryota</taxon>
        <taxon>Viridiplantae</taxon>
        <taxon>Streptophyta</taxon>
        <taxon>Embryophyta</taxon>
        <taxon>Tracheophyta</taxon>
        <taxon>Spermatophyta</taxon>
        <taxon>Magnoliopsida</taxon>
        <taxon>eudicotyledons</taxon>
        <taxon>Gunneridae</taxon>
        <taxon>Pentapetalae</taxon>
        <taxon>asterids</taxon>
        <taxon>campanulids</taxon>
        <taxon>Asterales</taxon>
        <taxon>Asteraceae</taxon>
        <taxon>Asteroideae</taxon>
        <taxon>Anthemideae</taxon>
        <taxon>Anthemidinae</taxon>
        <taxon>Tanacetum</taxon>
    </lineage>
</organism>
<feature type="non-terminal residue" evidence="2">
    <location>
        <position position="181"/>
    </location>
</feature>
<comment type="caution">
    <text evidence="2">The sequence shown here is derived from an EMBL/GenBank/DDBJ whole genome shotgun (WGS) entry which is preliminary data.</text>
</comment>
<name>A0A699UWC9_TANCI</name>
<dbReference type="EMBL" id="BKCJ011363123">
    <property type="protein sequence ID" value="GFD25746.1"/>
    <property type="molecule type" value="Genomic_DNA"/>
</dbReference>
<evidence type="ECO:0000313" key="2">
    <source>
        <dbReference type="EMBL" id="GFD25746.1"/>
    </source>
</evidence>
<accession>A0A699UWC9</accession>
<sequence length="181" mass="21435">MSSIYQNSYSFDTNYIPQPHNENYLCNLCGNNSHDGYDCQQQFSFVYEQKPSYNQNYDGNYYSHDLPSSSCCDYCGGSHENYQCQPIDHNIDFSGSDQIQTPQYPDVQENPLTNDEFEAFMKANDDKMNDLEIKVDQFQKQCEQMQDDLLNQMRNFMQNFKMDHLVRIRNMRRLRIRSSLA</sequence>
<keyword evidence="1" id="KW-0175">Coiled coil</keyword>
<gene>
    <name evidence="2" type="ORF">Tci_897715</name>
</gene>
<dbReference type="AlphaFoldDB" id="A0A699UWC9"/>
<protein>
    <submittedName>
        <fullName evidence="2">Uncharacterized protein</fullName>
    </submittedName>
</protein>
<feature type="coiled-coil region" evidence="1">
    <location>
        <begin position="121"/>
        <end position="155"/>
    </location>
</feature>
<reference evidence="2" key="1">
    <citation type="journal article" date="2019" name="Sci. Rep.">
        <title>Draft genome of Tanacetum cinerariifolium, the natural source of mosquito coil.</title>
        <authorList>
            <person name="Yamashiro T."/>
            <person name="Shiraishi A."/>
            <person name="Satake H."/>
            <person name="Nakayama K."/>
        </authorList>
    </citation>
    <scope>NUCLEOTIDE SEQUENCE</scope>
</reference>
<evidence type="ECO:0000256" key="1">
    <source>
        <dbReference type="SAM" id="Coils"/>
    </source>
</evidence>
<proteinExistence type="predicted"/>